<evidence type="ECO:0000256" key="2">
    <source>
        <dbReference type="ARBA" id="ARBA00004752"/>
    </source>
</evidence>
<evidence type="ECO:0000256" key="7">
    <source>
        <dbReference type="ARBA" id="ARBA00022692"/>
    </source>
</evidence>
<evidence type="ECO:0000256" key="15">
    <source>
        <dbReference type="ARBA" id="ARBA00033270"/>
    </source>
</evidence>
<dbReference type="GO" id="GO:0032153">
    <property type="term" value="C:cell division site"/>
    <property type="evidence" value="ECO:0007669"/>
    <property type="project" value="TreeGrafter"/>
</dbReference>
<evidence type="ECO:0000256" key="6">
    <source>
        <dbReference type="ARBA" id="ARBA00022679"/>
    </source>
</evidence>
<dbReference type="OrthoDB" id="9812661at2"/>
<feature type="transmembrane region" description="Helical" evidence="21">
    <location>
        <begin position="150"/>
        <end position="180"/>
    </location>
</feature>
<evidence type="ECO:0000256" key="10">
    <source>
        <dbReference type="ARBA" id="ARBA00022989"/>
    </source>
</evidence>
<comment type="subcellular location">
    <subcellularLocation>
        <location evidence="1">Cell membrane</location>
        <topology evidence="1">Multi-pass membrane protein</topology>
    </subcellularLocation>
</comment>
<feature type="transmembrane region" description="Helical" evidence="21">
    <location>
        <begin position="301"/>
        <end position="328"/>
    </location>
</feature>
<comment type="similarity">
    <text evidence="16">Belongs to the SEDS family. FtsW subfamily.</text>
</comment>
<keyword evidence="8" id="KW-0133">Cell shape</keyword>
<evidence type="ECO:0000256" key="19">
    <source>
        <dbReference type="ARBA" id="ARBA00044770"/>
    </source>
</evidence>
<protein>
    <recommendedName>
        <fullName evidence="17">Probable peptidoglycan glycosyltransferase FtsW</fullName>
        <ecNumber evidence="19">2.4.99.28</ecNumber>
    </recommendedName>
    <alternativeName>
        <fullName evidence="18">Cell division protein FtsW</fullName>
    </alternativeName>
    <alternativeName>
        <fullName evidence="15">Cell wall polymerase</fullName>
    </alternativeName>
    <alternativeName>
        <fullName evidence="14">Peptidoglycan polymerase</fullName>
    </alternativeName>
</protein>
<dbReference type="RefSeq" id="WP_089839279.1">
    <property type="nucleotide sequence ID" value="NZ_FOZL01000001.1"/>
</dbReference>
<keyword evidence="9" id="KW-0573">Peptidoglycan synthesis</keyword>
<dbReference type="GO" id="GO:0071555">
    <property type="term" value="P:cell wall organization"/>
    <property type="evidence" value="ECO:0007669"/>
    <property type="project" value="UniProtKB-KW"/>
</dbReference>
<keyword evidence="6" id="KW-0808">Transferase</keyword>
<keyword evidence="10 21" id="KW-1133">Transmembrane helix</keyword>
<feature type="transmembrane region" description="Helical" evidence="21">
    <location>
        <begin position="75"/>
        <end position="93"/>
    </location>
</feature>
<evidence type="ECO:0000256" key="17">
    <source>
        <dbReference type="ARBA" id="ARBA00041185"/>
    </source>
</evidence>
<evidence type="ECO:0000256" key="5">
    <source>
        <dbReference type="ARBA" id="ARBA00022676"/>
    </source>
</evidence>
<keyword evidence="5" id="KW-0328">Glycosyltransferase</keyword>
<dbReference type="InterPro" id="IPR001182">
    <property type="entry name" value="FtsW/RodA"/>
</dbReference>
<dbReference type="GO" id="GO:0051301">
    <property type="term" value="P:cell division"/>
    <property type="evidence" value="ECO:0007669"/>
    <property type="project" value="UniProtKB-KW"/>
</dbReference>
<evidence type="ECO:0000313" key="23">
    <source>
        <dbReference type="Proteomes" id="UP000199024"/>
    </source>
</evidence>
<sequence length="364" mass="39929">MAKRVGVDKWLFGVILLLVLFGLVMVFSTSAVMAKATVGSPYAYVSKQAGYALAGLIALFALMKVDYRRFNNPKVVFPSVAITMLLLLGVFAVRDSHHTHRWFRFGGFFTLQPSEFAKPVLILFLAYFLQTRIHQMDDWKGTILRAATPPVMFIGLILAEPDLGTALVCIGVTMLILYLAGMQIKWLVMAALAASPLLYYMLFRVPWRRARMLAFVNPENDPRGSGFHILQSLIAVGTGGFHGKGLMEGVQKLFYLPEPHTDFIFATICEELGWIGALAVIGLFCVLGYRGLRAAILSTDPFARFLAFGITSAILIQAFFNISVVLALVPTKGITLPLISSGGTSLFITLAGLGVLLNITREID</sequence>
<dbReference type="AlphaFoldDB" id="A0A1I6MCP6"/>
<dbReference type="GO" id="GO:0005886">
    <property type="term" value="C:plasma membrane"/>
    <property type="evidence" value="ECO:0007669"/>
    <property type="project" value="UniProtKB-SubCell"/>
</dbReference>
<accession>A0A1I6MCP6</accession>
<dbReference type="STRING" id="474950.SAMN05421771_2322"/>
<dbReference type="GO" id="GO:0008360">
    <property type="term" value="P:regulation of cell shape"/>
    <property type="evidence" value="ECO:0007669"/>
    <property type="project" value="UniProtKB-KW"/>
</dbReference>
<evidence type="ECO:0000256" key="1">
    <source>
        <dbReference type="ARBA" id="ARBA00004651"/>
    </source>
</evidence>
<dbReference type="GO" id="GO:0015648">
    <property type="term" value="F:lipid-linked peptidoglycan transporter activity"/>
    <property type="evidence" value="ECO:0007669"/>
    <property type="project" value="TreeGrafter"/>
</dbReference>
<evidence type="ECO:0000313" key="22">
    <source>
        <dbReference type="EMBL" id="SFS13499.1"/>
    </source>
</evidence>
<evidence type="ECO:0000256" key="11">
    <source>
        <dbReference type="ARBA" id="ARBA00023136"/>
    </source>
</evidence>
<evidence type="ECO:0000256" key="18">
    <source>
        <dbReference type="ARBA" id="ARBA00041418"/>
    </source>
</evidence>
<evidence type="ECO:0000256" key="21">
    <source>
        <dbReference type="SAM" id="Phobius"/>
    </source>
</evidence>
<dbReference type="EC" id="2.4.99.28" evidence="19"/>
<keyword evidence="12" id="KW-0131">Cell cycle</keyword>
<evidence type="ECO:0000256" key="3">
    <source>
        <dbReference type="ARBA" id="ARBA00022475"/>
    </source>
</evidence>
<evidence type="ECO:0000256" key="12">
    <source>
        <dbReference type="ARBA" id="ARBA00023306"/>
    </source>
</evidence>
<dbReference type="PANTHER" id="PTHR30474">
    <property type="entry name" value="CELL CYCLE PROTEIN"/>
    <property type="match status" value="1"/>
</dbReference>
<name>A0A1I6MCP6_9BACT</name>
<evidence type="ECO:0000256" key="16">
    <source>
        <dbReference type="ARBA" id="ARBA00038053"/>
    </source>
</evidence>
<dbReference type="PANTHER" id="PTHR30474:SF2">
    <property type="entry name" value="PEPTIDOGLYCAN GLYCOSYLTRANSFERASE FTSW-RELATED"/>
    <property type="match status" value="1"/>
</dbReference>
<keyword evidence="13" id="KW-0961">Cell wall biogenesis/degradation</keyword>
<feature type="transmembrane region" description="Helical" evidence="21">
    <location>
        <begin position="263"/>
        <end position="289"/>
    </location>
</feature>
<keyword evidence="4 22" id="KW-0132">Cell division</keyword>
<feature type="transmembrane region" description="Helical" evidence="21">
    <location>
        <begin position="44"/>
        <end position="63"/>
    </location>
</feature>
<comment type="pathway">
    <text evidence="2">Cell wall biogenesis; peptidoglycan biosynthesis.</text>
</comment>
<comment type="catalytic activity">
    <reaction evidence="20">
        <text>[GlcNAc-(1-&gt;4)-Mur2Ac(oyl-L-Ala-gamma-D-Glu-L-Lys-D-Ala-D-Ala)](n)-di-trans,octa-cis-undecaprenyl diphosphate + beta-D-GlcNAc-(1-&gt;4)-Mur2Ac(oyl-L-Ala-gamma-D-Glu-L-Lys-D-Ala-D-Ala)-di-trans,octa-cis-undecaprenyl diphosphate = [GlcNAc-(1-&gt;4)-Mur2Ac(oyl-L-Ala-gamma-D-Glu-L-Lys-D-Ala-D-Ala)](n+1)-di-trans,octa-cis-undecaprenyl diphosphate + di-trans,octa-cis-undecaprenyl diphosphate + H(+)</text>
        <dbReference type="Rhea" id="RHEA:23708"/>
        <dbReference type="Rhea" id="RHEA-COMP:9602"/>
        <dbReference type="Rhea" id="RHEA-COMP:9603"/>
        <dbReference type="ChEBI" id="CHEBI:15378"/>
        <dbReference type="ChEBI" id="CHEBI:58405"/>
        <dbReference type="ChEBI" id="CHEBI:60033"/>
        <dbReference type="ChEBI" id="CHEBI:78435"/>
        <dbReference type="EC" id="2.4.99.28"/>
    </reaction>
</comment>
<evidence type="ECO:0000256" key="9">
    <source>
        <dbReference type="ARBA" id="ARBA00022984"/>
    </source>
</evidence>
<feature type="transmembrane region" description="Helical" evidence="21">
    <location>
        <begin position="334"/>
        <end position="359"/>
    </location>
</feature>
<evidence type="ECO:0000256" key="20">
    <source>
        <dbReference type="ARBA" id="ARBA00049902"/>
    </source>
</evidence>
<evidence type="ECO:0000256" key="4">
    <source>
        <dbReference type="ARBA" id="ARBA00022618"/>
    </source>
</evidence>
<reference evidence="22 23" key="1">
    <citation type="submission" date="2016-10" db="EMBL/GenBank/DDBJ databases">
        <authorList>
            <person name="de Groot N.N."/>
        </authorList>
    </citation>
    <scope>NUCLEOTIDE SEQUENCE [LARGE SCALE GENOMIC DNA]</scope>
    <source>
        <strain evidence="22 23">DSM 21001</strain>
    </source>
</reference>
<dbReference type="Pfam" id="PF01098">
    <property type="entry name" value="FTSW_RODA_SPOVE"/>
    <property type="match status" value="1"/>
</dbReference>
<keyword evidence="23" id="KW-1185">Reference proteome</keyword>
<dbReference type="EMBL" id="FOZL01000001">
    <property type="protein sequence ID" value="SFS13499.1"/>
    <property type="molecule type" value="Genomic_DNA"/>
</dbReference>
<dbReference type="InterPro" id="IPR013437">
    <property type="entry name" value="FtsW"/>
</dbReference>
<evidence type="ECO:0000256" key="13">
    <source>
        <dbReference type="ARBA" id="ARBA00023316"/>
    </source>
</evidence>
<dbReference type="Proteomes" id="UP000199024">
    <property type="component" value="Unassembled WGS sequence"/>
</dbReference>
<dbReference type="GO" id="GO:0009252">
    <property type="term" value="P:peptidoglycan biosynthetic process"/>
    <property type="evidence" value="ECO:0007669"/>
    <property type="project" value="UniProtKB-KW"/>
</dbReference>
<feature type="transmembrane region" description="Helical" evidence="21">
    <location>
        <begin position="105"/>
        <end position="129"/>
    </location>
</feature>
<keyword evidence="7 21" id="KW-0812">Transmembrane</keyword>
<keyword evidence="3" id="KW-1003">Cell membrane</keyword>
<organism evidence="22 23">
    <name type="scientific">Granulicella pectinivorans</name>
    <dbReference type="NCBI Taxonomy" id="474950"/>
    <lineage>
        <taxon>Bacteria</taxon>
        <taxon>Pseudomonadati</taxon>
        <taxon>Acidobacteriota</taxon>
        <taxon>Terriglobia</taxon>
        <taxon>Terriglobales</taxon>
        <taxon>Acidobacteriaceae</taxon>
        <taxon>Granulicella</taxon>
    </lineage>
</organism>
<proteinExistence type="inferred from homology"/>
<gene>
    <name evidence="22" type="ORF">SAMN05421771_2322</name>
</gene>
<evidence type="ECO:0000256" key="8">
    <source>
        <dbReference type="ARBA" id="ARBA00022960"/>
    </source>
</evidence>
<evidence type="ECO:0000256" key="14">
    <source>
        <dbReference type="ARBA" id="ARBA00032370"/>
    </source>
</evidence>
<feature type="transmembrane region" description="Helical" evidence="21">
    <location>
        <begin position="186"/>
        <end position="203"/>
    </location>
</feature>
<dbReference type="NCBIfam" id="TIGR02614">
    <property type="entry name" value="ftsW"/>
    <property type="match status" value="1"/>
</dbReference>
<keyword evidence="11 21" id="KW-0472">Membrane</keyword>
<dbReference type="GO" id="GO:0008955">
    <property type="term" value="F:peptidoglycan glycosyltransferase activity"/>
    <property type="evidence" value="ECO:0007669"/>
    <property type="project" value="UniProtKB-EC"/>
</dbReference>